<evidence type="ECO:0000313" key="5">
    <source>
        <dbReference type="EMBL" id="KAA4661239.1"/>
    </source>
</evidence>
<proteinExistence type="predicted"/>
<evidence type="ECO:0000259" key="4">
    <source>
        <dbReference type="Pfam" id="PF16373"/>
    </source>
</evidence>
<feature type="domain" description="DUF4985" evidence="4">
    <location>
        <begin position="304"/>
        <end position="404"/>
    </location>
</feature>
<keyword evidence="5" id="KW-0378">Hydrolase</keyword>
<dbReference type="AlphaFoldDB" id="A0A139L627"/>
<dbReference type="Proteomes" id="UP001219389">
    <property type="component" value="Unassembled WGS sequence"/>
</dbReference>
<dbReference type="Gene3D" id="3.20.20.80">
    <property type="entry name" value="Glycosidases"/>
    <property type="match status" value="1"/>
</dbReference>
<dbReference type="InterPro" id="IPR017853">
    <property type="entry name" value="GH"/>
</dbReference>
<dbReference type="EMBL" id="JAQNZF010000044">
    <property type="protein sequence ID" value="MDC2745067.1"/>
    <property type="molecule type" value="Genomic_DNA"/>
</dbReference>
<dbReference type="InterPro" id="IPR003790">
    <property type="entry name" value="GHL10"/>
</dbReference>
<keyword evidence="1 2" id="KW-0732">Signal</keyword>
<evidence type="ECO:0000313" key="7">
    <source>
        <dbReference type="Proteomes" id="UP000435985"/>
    </source>
</evidence>
<dbReference type="SUPFAM" id="SSF51445">
    <property type="entry name" value="(Trans)glycosidases"/>
    <property type="match status" value="1"/>
</dbReference>
<reference evidence="6" key="2">
    <citation type="submission" date="2022-10" db="EMBL/GenBank/DDBJ databases">
        <title>Human gut microbiome strain richness.</title>
        <authorList>
            <person name="Chen-Liaw A."/>
        </authorList>
    </citation>
    <scope>NUCLEOTIDE SEQUENCE</scope>
    <source>
        <strain evidence="6">BSD2780120875st1_E1_BSD2780120875_150330</strain>
    </source>
</reference>
<feature type="chain" id="PRO_5042681937" evidence="2">
    <location>
        <begin position="21"/>
        <end position="414"/>
    </location>
</feature>
<dbReference type="InterPro" id="IPR032280">
    <property type="entry name" value="DUF4985"/>
</dbReference>
<dbReference type="Proteomes" id="UP000435985">
    <property type="component" value="Unassembled WGS sequence"/>
</dbReference>
<dbReference type="Pfam" id="PF02638">
    <property type="entry name" value="GHL10"/>
    <property type="match status" value="1"/>
</dbReference>
<sequence length="414" mass="47693">MLNKSIISFFLLLFATCSFAGNRGKEQPKYLWFDAEANFERFASKDSISYYLEKAKSVGFNQVVVDVKPIYGEVLYKSKILPPLTTVNGKVIHRDWDYLQYFINEARRLGLKVTVSTAMFPSGHPATREGLVYDESRWDGKTCLEYTPDGKMLDIREDKKKVGAFLNPVRKDVRKFALSIVREIVRNYDVDAYALDYCRYPGDDSDFSADSRKAFEHYLGKKVRNFPDDIFTWNADGTKNPGIYYKEWWAFRANVITSFVKEVRKEIHSINNKVKLEYWAASWIHGIYGQGQNWASPKSDFSLNYPWGSEAYNESGFAPYLDTFLCGTYLERIYGMDDPESIEYGIARAQRLVGNDCKVFGTIYALNHKTNIADAVSLCLEKSEGLMIFDIVQVIEMNLWDDIQKGIERAEAQR</sequence>
<dbReference type="Pfam" id="PF16373">
    <property type="entry name" value="DUF4985"/>
    <property type="match status" value="1"/>
</dbReference>
<gene>
    <name evidence="5" type="ORF">F3B98_23750</name>
    <name evidence="6" type="ORF">PO382_22960</name>
</gene>
<organism evidence="5 7">
    <name type="scientific">Bacteroides ovatus</name>
    <dbReference type="NCBI Taxonomy" id="28116"/>
    <lineage>
        <taxon>Bacteria</taxon>
        <taxon>Pseudomonadati</taxon>
        <taxon>Bacteroidota</taxon>
        <taxon>Bacteroidia</taxon>
        <taxon>Bacteroidales</taxon>
        <taxon>Bacteroidaceae</taxon>
        <taxon>Bacteroides</taxon>
    </lineage>
</organism>
<feature type="signal peptide" evidence="2">
    <location>
        <begin position="1"/>
        <end position="20"/>
    </location>
</feature>
<feature type="domain" description="Glycosyl hydrolase-like 10" evidence="3">
    <location>
        <begin position="42"/>
        <end position="276"/>
    </location>
</feature>
<accession>A0A139L627</accession>
<dbReference type="PANTHER" id="PTHR43405">
    <property type="entry name" value="GLYCOSYL HYDROLASE DIGH"/>
    <property type="match status" value="1"/>
</dbReference>
<dbReference type="RefSeq" id="WP_004308409.1">
    <property type="nucleotide sequence ID" value="NZ_CAXTIO010000027.1"/>
</dbReference>
<evidence type="ECO:0000259" key="3">
    <source>
        <dbReference type="Pfam" id="PF02638"/>
    </source>
</evidence>
<evidence type="ECO:0000313" key="6">
    <source>
        <dbReference type="EMBL" id="MDC2745067.1"/>
    </source>
</evidence>
<evidence type="ECO:0000256" key="2">
    <source>
        <dbReference type="SAM" id="SignalP"/>
    </source>
</evidence>
<reference evidence="5 7" key="1">
    <citation type="journal article" date="2019" name="Nat. Med.">
        <title>A library of human gut bacterial isolates paired with longitudinal multiomics data enables mechanistic microbiome research.</title>
        <authorList>
            <person name="Poyet M."/>
            <person name="Groussin M."/>
            <person name="Gibbons S.M."/>
            <person name="Avila-Pacheco J."/>
            <person name="Jiang X."/>
            <person name="Kearney S.M."/>
            <person name="Perrotta A.R."/>
            <person name="Berdy B."/>
            <person name="Zhao S."/>
            <person name="Lieberman T.D."/>
            <person name="Swanson P.K."/>
            <person name="Smith M."/>
            <person name="Roesemann S."/>
            <person name="Alexander J.E."/>
            <person name="Rich S.A."/>
            <person name="Livny J."/>
            <person name="Vlamakis H."/>
            <person name="Clish C."/>
            <person name="Bullock K."/>
            <person name="Deik A."/>
            <person name="Scott J."/>
            <person name="Pierce K.A."/>
            <person name="Xavier R.J."/>
            <person name="Alm E.J."/>
        </authorList>
    </citation>
    <scope>NUCLEOTIDE SEQUENCE [LARGE SCALE GENOMIC DNA]</scope>
    <source>
        <strain evidence="5 7">BIOML-A14</strain>
    </source>
</reference>
<evidence type="ECO:0000256" key="1">
    <source>
        <dbReference type="ARBA" id="ARBA00022729"/>
    </source>
</evidence>
<dbReference type="InterPro" id="IPR052177">
    <property type="entry name" value="Divisome_Glycosyl_Hydrolase"/>
</dbReference>
<comment type="caution">
    <text evidence="5">The sequence shown here is derived from an EMBL/GenBank/DDBJ whole genome shotgun (WGS) entry which is preliminary data.</text>
</comment>
<name>A0A139L627_BACOV</name>
<dbReference type="PANTHER" id="PTHR43405:SF1">
    <property type="entry name" value="GLYCOSYL HYDROLASE DIGH"/>
    <property type="match status" value="1"/>
</dbReference>
<dbReference type="EMBL" id="VWFO01000046">
    <property type="protein sequence ID" value="KAA4661239.1"/>
    <property type="molecule type" value="Genomic_DNA"/>
</dbReference>
<protein>
    <submittedName>
        <fullName evidence="5">Family 10 glycosylhydrolase</fullName>
    </submittedName>
</protein>
<dbReference type="GO" id="GO:0016787">
    <property type="term" value="F:hydrolase activity"/>
    <property type="evidence" value="ECO:0007669"/>
    <property type="project" value="UniProtKB-KW"/>
</dbReference>